<feature type="region of interest" description="Disordered" evidence="8">
    <location>
        <begin position="71"/>
        <end position="117"/>
    </location>
</feature>
<keyword evidence="6" id="KW-0496">Mitochondrion</keyword>
<sequence>MFGGKRTLVFVLLSVGAGGLLWLSAVYFRRKRRQRTAAIAESDLQAEQNEEKPRGTSRKIPGLRTRSQLKFKSSLKDSKTSNEASRGGLNDAIDRNSMIPDGKSSDESSGLSESPQSVQDCISQGLDEFKFALEHWYQASNNLLELKEQDRISRQDENALQSILNCSQELRMVIIRHGFADSENYANPPKKLIPWMQNEDEIFAEDIGNLAQASLEDSDSDNDSFLSASETAALEFDDLIEERFIRESSQLKMFRQTILKAADQHSHLDFYVRGLEHYARYEIECRKMRTDVVGCKSDMEFLAKVVCIREASKLAFSSPDNCTWFADSGRYLLSSIIESKGNNPADFEAAFDELLQYSAKPDNWKQIEDELIGRRVPAISFYDVLLDYVLLDAFDDLATPPYSVATAIQNRWLSASIKETALTTAIWGVLKAKASYLENQYGFMAHFYVVSQYTIPVLAWGFLGTDEDLKELCEFFKDQVLGYIKDIFSFDAADYSTVAGLSDSIIQLAKLRYDNIMKRLEKSLPQNGSEQAMSA</sequence>
<dbReference type="GO" id="GO:0008053">
    <property type="term" value="P:mitochondrial fusion"/>
    <property type="evidence" value="ECO:0007669"/>
    <property type="project" value="InterPro"/>
</dbReference>
<reference evidence="10" key="1">
    <citation type="submission" date="2022-11" db="UniProtKB">
        <authorList>
            <consortium name="EnsemblMetazoa"/>
        </authorList>
    </citation>
    <scope>IDENTIFICATION</scope>
</reference>
<keyword evidence="11" id="KW-1185">Reference proteome</keyword>
<evidence type="ECO:0000256" key="6">
    <source>
        <dbReference type="ARBA" id="ARBA00023128"/>
    </source>
</evidence>
<comment type="subcellular location">
    <subcellularLocation>
        <location evidence="1">Mitochondrion outer membrane</location>
    </subcellularLocation>
</comment>
<dbReference type="KEGG" id="epa:110249266"/>
<evidence type="ECO:0000256" key="1">
    <source>
        <dbReference type="ARBA" id="ARBA00004294"/>
    </source>
</evidence>
<name>A0A913XXV9_EXADI</name>
<comment type="similarity">
    <text evidence="2">Belongs to the mitoguardin family.</text>
</comment>
<evidence type="ECO:0000256" key="2">
    <source>
        <dbReference type="ARBA" id="ARBA00008969"/>
    </source>
</evidence>
<protein>
    <recommendedName>
        <fullName evidence="12">Mitoguardin</fullName>
    </recommendedName>
</protein>
<dbReference type="PANTHER" id="PTHR21508:SF5">
    <property type="entry name" value="MITOGUARDIN"/>
    <property type="match status" value="1"/>
</dbReference>
<dbReference type="Pfam" id="PF10265">
    <property type="entry name" value="Miga"/>
    <property type="match status" value="1"/>
</dbReference>
<evidence type="ECO:0000256" key="3">
    <source>
        <dbReference type="ARBA" id="ARBA00022692"/>
    </source>
</evidence>
<feature type="region of interest" description="Disordered" evidence="8">
    <location>
        <begin position="44"/>
        <end position="63"/>
    </location>
</feature>
<dbReference type="AlphaFoldDB" id="A0A913XXV9"/>
<keyword evidence="3 9" id="KW-0812">Transmembrane</keyword>
<dbReference type="OMA" id="ARYEIEC"/>
<evidence type="ECO:0000313" key="10">
    <source>
        <dbReference type="EnsemblMetazoa" id="XP_020911505.1"/>
    </source>
</evidence>
<dbReference type="PANTHER" id="PTHR21508">
    <property type="entry name" value="MITOGUARDIN"/>
    <property type="match status" value="1"/>
</dbReference>
<dbReference type="GO" id="GO:0005741">
    <property type="term" value="C:mitochondrial outer membrane"/>
    <property type="evidence" value="ECO:0007669"/>
    <property type="project" value="UniProtKB-SubCell"/>
</dbReference>
<keyword evidence="5 9" id="KW-1133">Transmembrane helix</keyword>
<keyword evidence="4" id="KW-1000">Mitochondrion outer membrane</keyword>
<evidence type="ECO:0000256" key="5">
    <source>
        <dbReference type="ARBA" id="ARBA00022989"/>
    </source>
</evidence>
<keyword evidence="7 9" id="KW-0472">Membrane</keyword>
<evidence type="ECO:0000256" key="7">
    <source>
        <dbReference type="ARBA" id="ARBA00023136"/>
    </source>
</evidence>
<feature type="compositionally biased region" description="Low complexity" evidence="8">
    <location>
        <begin position="107"/>
        <end position="117"/>
    </location>
</feature>
<evidence type="ECO:0000256" key="8">
    <source>
        <dbReference type="SAM" id="MobiDB-lite"/>
    </source>
</evidence>
<evidence type="ECO:0000256" key="4">
    <source>
        <dbReference type="ARBA" id="ARBA00022787"/>
    </source>
</evidence>
<dbReference type="GeneID" id="110249266"/>
<organism evidence="10 11">
    <name type="scientific">Exaiptasia diaphana</name>
    <name type="common">Tropical sea anemone</name>
    <name type="synonym">Aiptasia pulchella</name>
    <dbReference type="NCBI Taxonomy" id="2652724"/>
    <lineage>
        <taxon>Eukaryota</taxon>
        <taxon>Metazoa</taxon>
        <taxon>Cnidaria</taxon>
        <taxon>Anthozoa</taxon>
        <taxon>Hexacorallia</taxon>
        <taxon>Actiniaria</taxon>
        <taxon>Aiptasiidae</taxon>
        <taxon>Exaiptasia</taxon>
    </lineage>
</organism>
<dbReference type="Proteomes" id="UP000887567">
    <property type="component" value="Unplaced"/>
</dbReference>
<dbReference type="RefSeq" id="XP_020911505.1">
    <property type="nucleotide sequence ID" value="XM_021055846.2"/>
</dbReference>
<proteinExistence type="inferred from homology"/>
<evidence type="ECO:0008006" key="12">
    <source>
        <dbReference type="Google" id="ProtNLM"/>
    </source>
</evidence>
<evidence type="ECO:0000256" key="9">
    <source>
        <dbReference type="SAM" id="Phobius"/>
    </source>
</evidence>
<dbReference type="EnsemblMetazoa" id="XM_021055846.2">
    <property type="protein sequence ID" value="XP_020911505.1"/>
    <property type="gene ID" value="LOC110249266"/>
</dbReference>
<feature type="transmembrane region" description="Helical" evidence="9">
    <location>
        <begin position="6"/>
        <end position="28"/>
    </location>
</feature>
<evidence type="ECO:0000313" key="11">
    <source>
        <dbReference type="Proteomes" id="UP000887567"/>
    </source>
</evidence>
<dbReference type="OrthoDB" id="8880065at2759"/>
<dbReference type="InterPro" id="IPR019392">
    <property type="entry name" value="Miga"/>
</dbReference>
<accession>A0A913XXV9</accession>